<evidence type="ECO:0000313" key="2">
    <source>
        <dbReference type="EMBL" id="QQE75035.1"/>
    </source>
</evidence>
<reference evidence="2 4" key="1">
    <citation type="submission" date="2020-12" db="EMBL/GenBank/DDBJ databases">
        <title>strain FJAT-54423T represents a novel species of the genus Brevibacillus.</title>
        <authorList>
            <person name="Tang R."/>
        </authorList>
    </citation>
    <scope>NUCLEOTIDE SEQUENCE [LARGE SCALE GENOMIC DNA]</scope>
    <source>
        <strain evidence="2 4">FJAT-54423</strain>
    </source>
</reference>
<organism evidence="2 4">
    <name type="scientific">Brevibacillus composti</name>
    <dbReference type="NCBI Taxonomy" id="2796470"/>
    <lineage>
        <taxon>Bacteria</taxon>
        <taxon>Bacillati</taxon>
        <taxon>Bacillota</taxon>
        <taxon>Bacilli</taxon>
        <taxon>Bacillales</taxon>
        <taxon>Paenibacillaceae</taxon>
        <taxon>Brevibacillus</taxon>
    </lineage>
</organism>
<evidence type="ECO:0000313" key="4">
    <source>
        <dbReference type="Proteomes" id="UP000595847"/>
    </source>
</evidence>
<reference evidence="3" key="2">
    <citation type="submission" date="2021-04" db="EMBL/GenBank/DDBJ databases">
        <title>Brevibacillus composti FJAT-54423, complete genome.</title>
        <authorList>
            <person name="Tang R."/>
        </authorList>
    </citation>
    <scope>NUCLEOTIDE SEQUENCE</scope>
    <source>
        <strain evidence="3">FJAT-54424</strain>
    </source>
</reference>
<dbReference type="EMBL" id="CP073708">
    <property type="protein sequence ID" value="QUO42120.1"/>
    <property type="molecule type" value="Genomic_DNA"/>
</dbReference>
<evidence type="ECO:0000256" key="1">
    <source>
        <dbReference type="SAM" id="MobiDB-lite"/>
    </source>
</evidence>
<feature type="region of interest" description="Disordered" evidence="1">
    <location>
        <begin position="97"/>
        <end position="118"/>
    </location>
</feature>
<protein>
    <submittedName>
        <fullName evidence="2">Uncharacterized protein</fullName>
    </submittedName>
</protein>
<dbReference type="RefSeq" id="WP_144871737.1">
    <property type="nucleotide sequence ID" value="NZ_CP066308.1"/>
</dbReference>
<proteinExistence type="predicted"/>
<dbReference type="Proteomes" id="UP000677234">
    <property type="component" value="Chromosome"/>
</dbReference>
<evidence type="ECO:0000313" key="5">
    <source>
        <dbReference type="Proteomes" id="UP000677234"/>
    </source>
</evidence>
<feature type="compositionally biased region" description="Basic and acidic residues" evidence="1">
    <location>
        <begin position="98"/>
        <end position="118"/>
    </location>
</feature>
<gene>
    <name evidence="2" type="ORF">JD108_03560</name>
    <name evidence="3" type="ORF">KDJ56_03565</name>
</gene>
<dbReference type="EMBL" id="CP066308">
    <property type="protein sequence ID" value="QQE75035.1"/>
    <property type="molecule type" value="Genomic_DNA"/>
</dbReference>
<sequence>MEFPLWFQNAIQRRLDHVSARIERHPELRRCRDEEGSAFQAMFSGVEMTQLPAFMEWEDKQHFTRALENERLYLQGMRDGAQLVFALLADPLPSGDELLARSKKTEPTTVKSEDGAEL</sequence>
<keyword evidence="5" id="KW-1185">Reference proteome</keyword>
<dbReference type="AlphaFoldDB" id="A0A7T5ELX5"/>
<evidence type="ECO:0000313" key="3">
    <source>
        <dbReference type="EMBL" id="QUO42120.1"/>
    </source>
</evidence>
<dbReference type="KEGG" id="bcop:JD108_03560"/>
<name>A0A7T5ELX5_9BACL</name>
<dbReference type="Proteomes" id="UP000595847">
    <property type="component" value="Chromosome"/>
</dbReference>
<accession>A0A7T5ELX5</accession>